<keyword evidence="1" id="KW-0175">Coiled coil</keyword>
<dbReference type="AlphaFoldDB" id="A0A7S0WMP1"/>
<name>A0A7S0WMP1_9CHLO</name>
<evidence type="ECO:0000313" key="2">
    <source>
        <dbReference type="EMBL" id="CAD8673622.1"/>
    </source>
</evidence>
<proteinExistence type="predicted"/>
<feature type="coiled-coil region" evidence="1">
    <location>
        <begin position="57"/>
        <end position="84"/>
    </location>
</feature>
<sequence length="323" mass="34602">MANTLLLPRAMLVAQSPATLSGKSQAPSGLRRVLGRSRGPSRAKFIVRAADGDQESSEDVAARLAKAEAEAAELRKMLAEVQAPSDEELAKAKPVTANKRVDGTGFRETIWSVQKGRGDDATTVETGEQWLQEGDVTFFTGDGPSELGESAGMSEEDKSTVTRRLLIGLGGVAAFIAIANIPDKEVRPKPSKPLFFYLVPLVRVQNLLPDLEATVKSGNATAVKAAVQSVLGSPNNAKDNLSNAALCLDDDKDYERAKGIAVEFAEYMSTVDFSEYFDSRAAISEKQVTFSVQAVKAAEAKLAQFLAFMPAEQLEAARSQVAY</sequence>
<accession>A0A7S0WMP1</accession>
<reference evidence="2" key="1">
    <citation type="submission" date="2021-01" db="EMBL/GenBank/DDBJ databases">
        <authorList>
            <person name="Corre E."/>
            <person name="Pelletier E."/>
            <person name="Niang G."/>
            <person name="Scheremetjew M."/>
            <person name="Finn R."/>
            <person name="Kale V."/>
            <person name="Holt S."/>
            <person name="Cochrane G."/>
            <person name="Meng A."/>
            <person name="Brown T."/>
            <person name="Cohen L."/>
        </authorList>
    </citation>
    <scope>NUCLEOTIDE SEQUENCE</scope>
    <source>
        <strain evidence="2">CCMP722</strain>
    </source>
</reference>
<dbReference type="EMBL" id="HBFA01023311">
    <property type="protein sequence ID" value="CAD8673622.1"/>
    <property type="molecule type" value="Transcribed_RNA"/>
</dbReference>
<evidence type="ECO:0000256" key="1">
    <source>
        <dbReference type="SAM" id="Coils"/>
    </source>
</evidence>
<gene>
    <name evidence="2" type="ORF">POBO1169_LOCUS11867</name>
</gene>
<organism evidence="2">
    <name type="scientific">Pyramimonas obovata</name>
    <dbReference type="NCBI Taxonomy" id="1411642"/>
    <lineage>
        <taxon>Eukaryota</taxon>
        <taxon>Viridiplantae</taxon>
        <taxon>Chlorophyta</taxon>
        <taxon>Pyramimonadophyceae</taxon>
        <taxon>Pyramimonadales</taxon>
        <taxon>Pyramimonadaceae</taxon>
        <taxon>Pyramimonas</taxon>
        <taxon>Pyramimonas incertae sedis</taxon>
    </lineage>
</organism>
<protein>
    <submittedName>
        <fullName evidence="2">Uncharacterized protein</fullName>
    </submittedName>
</protein>